<evidence type="ECO:0000313" key="6">
    <source>
        <dbReference type="EMBL" id="SPD75111.1"/>
    </source>
</evidence>
<dbReference type="PANTHER" id="PTHR11085:SF10">
    <property type="entry name" value="NAD-DEPENDENT PROTEIN DEACYLASE SIRTUIN-5, MITOCHONDRIAL-RELATED"/>
    <property type="match status" value="1"/>
</dbReference>
<feature type="binding site" evidence="4">
    <location>
        <position position="149"/>
    </location>
    <ligand>
        <name>Zn(2+)</name>
        <dbReference type="ChEBI" id="CHEBI:29105"/>
    </ligand>
</feature>
<dbReference type="InterPro" id="IPR029035">
    <property type="entry name" value="DHS-like_NAD/FAD-binding_dom"/>
</dbReference>
<evidence type="ECO:0000259" key="5">
    <source>
        <dbReference type="PROSITE" id="PS50305"/>
    </source>
</evidence>
<evidence type="ECO:0000256" key="2">
    <source>
        <dbReference type="ARBA" id="ARBA00022679"/>
    </source>
</evidence>
<proteinExistence type="predicted"/>
<evidence type="ECO:0000256" key="1">
    <source>
        <dbReference type="ARBA" id="ARBA00012928"/>
    </source>
</evidence>
<name>A0A445N0I3_9BACT</name>
<dbReference type="EC" id="2.3.1.286" evidence="1"/>
<keyword evidence="3" id="KW-0520">NAD</keyword>
<dbReference type="PANTHER" id="PTHR11085">
    <property type="entry name" value="NAD-DEPENDENT PROTEIN DEACYLASE SIRTUIN-5, MITOCHONDRIAL-RELATED"/>
    <property type="match status" value="1"/>
</dbReference>
<dbReference type="GO" id="GO:0017136">
    <property type="term" value="F:histone deacetylase activity, NAD-dependent"/>
    <property type="evidence" value="ECO:0007669"/>
    <property type="project" value="TreeGrafter"/>
</dbReference>
<dbReference type="GO" id="GO:0016787">
    <property type="term" value="F:hydrolase activity"/>
    <property type="evidence" value="ECO:0007669"/>
    <property type="project" value="UniProtKB-KW"/>
</dbReference>
<feature type="binding site" evidence="4">
    <location>
        <position position="127"/>
    </location>
    <ligand>
        <name>Zn(2+)</name>
        <dbReference type="ChEBI" id="CHEBI:29105"/>
    </ligand>
</feature>
<dbReference type="Pfam" id="PF02146">
    <property type="entry name" value="SIR2"/>
    <property type="match status" value="1"/>
</dbReference>
<dbReference type="CDD" id="cd01407">
    <property type="entry name" value="SIR2-fam"/>
    <property type="match status" value="1"/>
</dbReference>
<dbReference type="InterPro" id="IPR026591">
    <property type="entry name" value="Sirtuin_cat_small_dom_sf"/>
</dbReference>
<dbReference type="InterPro" id="IPR026590">
    <property type="entry name" value="Ssirtuin_cat_dom"/>
</dbReference>
<feature type="active site" description="Proton acceptor" evidence="4">
    <location>
        <position position="119"/>
    </location>
</feature>
<accession>A0A445N0I3</accession>
<protein>
    <recommendedName>
        <fullName evidence="1">protein acetyllysine N-acetyltransferase</fullName>
        <ecNumber evidence="1">2.3.1.286</ecNumber>
    </recommendedName>
</protein>
<keyword evidence="6" id="KW-0378">Hydrolase</keyword>
<keyword evidence="4" id="KW-0479">Metal-binding</keyword>
<dbReference type="Gene3D" id="3.30.1600.10">
    <property type="entry name" value="SIR2/SIRT2 'Small Domain"/>
    <property type="match status" value="1"/>
</dbReference>
<keyword evidence="4" id="KW-0862">Zinc</keyword>
<dbReference type="NCBIfam" id="NF001753">
    <property type="entry name" value="PRK00481.1-3"/>
    <property type="match status" value="1"/>
</dbReference>
<dbReference type="SUPFAM" id="SSF52467">
    <property type="entry name" value="DHS-like NAD/FAD-binding domain"/>
    <property type="match status" value="1"/>
</dbReference>
<keyword evidence="2" id="KW-0808">Transferase</keyword>
<dbReference type="PROSITE" id="PS50305">
    <property type="entry name" value="SIRTUIN"/>
    <property type="match status" value="1"/>
</dbReference>
<gene>
    <name evidence="6" type="primary">cobB</name>
    <name evidence="6" type="ORF">PITCH_A420072</name>
</gene>
<dbReference type="EMBL" id="OJIN01000184">
    <property type="protein sequence ID" value="SPD75111.1"/>
    <property type="molecule type" value="Genomic_DNA"/>
</dbReference>
<dbReference type="InterPro" id="IPR050134">
    <property type="entry name" value="NAD-dep_sirtuin_deacylases"/>
</dbReference>
<evidence type="ECO:0000256" key="4">
    <source>
        <dbReference type="PROSITE-ProRule" id="PRU00236"/>
    </source>
</evidence>
<organism evidence="6">
    <name type="scientific">uncultured Desulfobacterium sp</name>
    <dbReference type="NCBI Taxonomy" id="201089"/>
    <lineage>
        <taxon>Bacteria</taxon>
        <taxon>Pseudomonadati</taxon>
        <taxon>Thermodesulfobacteriota</taxon>
        <taxon>Desulfobacteria</taxon>
        <taxon>Desulfobacterales</taxon>
        <taxon>Desulfobacteriaceae</taxon>
        <taxon>Desulfobacterium</taxon>
        <taxon>environmental samples</taxon>
    </lineage>
</organism>
<sequence>MKELIKQAADIITKSGLTIALTGAGISVESGIPDFRSPGGLWSIYDPSEYATISAFISTPEKVWEMAREMTKLIDAARPNSAHKGMADLEKMGYLHHIITQNVDNLHQEAGSSNVIEYHGNISTLTCLKCGQRFKRAELHEEFPPRCICSSRMILKPDVIFFGEAIPEDAMNRSFQLASHAEALMVVGTSAVVSPANTIPSIAKTNGAKVIEINKDRTHLTGTITDVFLNGDAGMIMTEILAEIRKIVG</sequence>
<dbReference type="GO" id="GO:0046872">
    <property type="term" value="F:metal ion binding"/>
    <property type="evidence" value="ECO:0007669"/>
    <property type="project" value="UniProtKB-KW"/>
</dbReference>
<dbReference type="GO" id="GO:0070403">
    <property type="term" value="F:NAD+ binding"/>
    <property type="evidence" value="ECO:0007669"/>
    <property type="project" value="InterPro"/>
</dbReference>
<dbReference type="InterPro" id="IPR003000">
    <property type="entry name" value="Sirtuin"/>
</dbReference>
<feature type="domain" description="Deacetylase sirtuin-type" evidence="5">
    <location>
        <begin position="1"/>
        <end position="247"/>
    </location>
</feature>
<feature type="binding site" evidence="4">
    <location>
        <position position="130"/>
    </location>
    <ligand>
        <name>Zn(2+)</name>
        <dbReference type="ChEBI" id="CHEBI:29105"/>
    </ligand>
</feature>
<dbReference type="Gene3D" id="3.40.50.1220">
    <property type="entry name" value="TPP-binding domain"/>
    <property type="match status" value="1"/>
</dbReference>
<feature type="binding site" evidence="4">
    <location>
        <position position="147"/>
    </location>
    <ligand>
        <name>Zn(2+)</name>
        <dbReference type="ChEBI" id="CHEBI:29105"/>
    </ligand>
</feature>
<dbReference type="AlphaFoldDB" id="A0A445N0I3"/>
<reference evidence="6" key="1">
    <citation type="submission" date="2018-01" db="EMBL/GenBank/DDBJ databases">
        <authorList>
            <person name="Regsiter A."/>
            <person name="William W."/>
        </authorList>
    </citation>
    <scope>NUCLEOTIDE SEQUENCE</scope>
    <source>
        <strain evidence="6">TRIP AH-1</strain>
    </source>
</reference>
<evidence type="ECO:0000256" key="3">
    <source>
        <dbReference type="ARBA" id="ARBA00023027"/>
    </source>
</evidence>